<name>A0ABR1IRC5_9AGAR</name>
<dbReference type="EMBL" id="JBANRG010000087">
    <property type="protein sequence ID" value="KAK7437224.1"/>
    <property type="molecule type" value="Genomic_DNA"/>
</dbReference>
<sequence>MSLEGQDGTPLLSCTLFSSIQAKEAATFKGGLTLPGGGVNVVKDSVGFYRY</sequence>
<gene>
    <name evidence="1" type="ORF">VKT23_018666</name>
</gene>
<organism evidence="1 2">
    <name type="scientific">Marasmiellus scandens</name>
    <dbReference type="NCBI Taxonomy" id="2682957"/>
    <lineage>
        <taxon>Eukaryota</taxon>
        <taxon>Fungi</taxon>
        <taxon>Dikarya</taxon>
        <taxon>Basidiomycota</taxon>
        <taxon>Agaricomycotina</taxon>
        <taxon>Agaricomycetes</taxon>
        <taxon>Agaricomycetidae</taxon>
        <taxon>Agaricales</taxon>
        <taxon>Marasmiineae</taxon>
        <taxon>Omphalotaceae</taxon>
        <taxon>Marasmiellus</taxon>
    </lineage>
</organism>
<protein>
    <submittedName>
        <fullName evidence="1">Uncharacterized protein</fullName>
    </submittedName>
</protein>
<dbReference type="Proteomes" id="UP001498398">
    <property type="component" value="Unassembled WGS sequence"/>
</dbReference>
<proteinExistence type="predicted"/>
<comment type="caution">
    <text evidence="1">The sequence shown here is derived from an EMBL/GenBank/DDBJ whole genome shotgun (WGS) entry which is preliminary data.</text>
</comment>
<accession>A0ABR1IRC5</accession>
<evidence type="ECO:0000313" key="2">
    <source>
        <dbReference type="Proteomes" id="UP001498398"/>
    </source>
</evidence>
<evidence type="ECO:0000313" key="1">
    <source>
        <dbReference type="EMBL" id="KAK7437224.1"/>
    </source>
</evidence>
<keyword evidence="2" id="KW-1185">Reference proteome</keyword>
<reference evidence="1 2" key="1">
    <citation type="submission" date="2024-01" db="EMBL/GenBank/DDBJ databases">
        <title>A draft genome for the cacao thread blight pathogen Marasmiellus scandens.</title>
        <authorList>
            <person name="Baruah I.K."/>
            <person name="Leung J."/>
            <person name="Bukari Y."/>
            <person name="Amoako-Attah I."/>
            <person name="Meinhardt L.W."/>
            <person name="Bailey B.A."/>
            <person name="Cohen S.P."/>
        </authorList>
    </citation>
    <scope>NUCLEOTIDE SEQUENCE [LARGE SCALE GENOMIC DNA]</scope>
    <source>
        <strain evidence="1 2">GH-19</strain>
    </source>
</reference>